<dbReference type="Proteomes" id="UP000606490">
    <property type="component" value="Unassembled WGS sequence"/>
</dbReference>
<dbReference type="EMBL" id="JAEUXJ010000003">
    <property type="protein sequence ID" value="MBL6455656.1"/>
    <property type="molecule type" value="Genomic_DNA"/>
</dbReference>
<keyword evidence="2" id="KW-1185">Reference proteome</keyword>
<reference evidence="1 2" key="1">
    <citation type="submission" date="2021-01" db="EMBL/GenBank/DDBJ databases">
        <title>Belnapia mucosa sp. nov. and Belnapia arida sp. nov., isolated from the Tabernas Desert (Almeria, Spain).</title>
        <authorList>
            <person name="Molina-Menor E."/>
            <person name="Vidal-Verdu A."/>
            <person name="Calonge A."/>
            <person name="Satari L."/>
            <person name="Pereto Magraner J."/>
            <person name="Porcar Miralles M."/>
        </authorList>
    </citation>
    <scope>NUCLEOTIDE SEQUENCE [LARGE SCALE GENOMIC DNA]</scope>
    <source>
        <strain evidence="1 2">T6</strain>
    </source>
</reference>
<organism evidence="1 2">
    <name type="scientific">Belnapia mucosa</name>
    <dbReference type="NCBI Taxonomy" id="2804532"/>
    <lineage>
        <taxon>Bacteria</taxon>
        <taxon>Pseudomonadati</taxon>
        <taxon>Pseudomonadota</taxon>
        <taxon>Alphaproteobacteria</taxon>
        <taxon>Acetobacterales</taxon>
        <taxon>Roseomonadaceae</taxon>
        <taxon>Belnapia</taxon>
    </lineage>
</organism>
<accession>A0ABS1V1T4</accession>
<evidence type="ECO:0000313" key="2">
    <source>
        <dbReference type="Proteomes" id="UP000606490"/>
    </source>
</evidence>
<dbReference type="CDD" id="cd21471">
    <property type="entry name" value="CrtC-like"/>
    <property type="match status" value="1"/>
</dbReference>
<name>A0ABS1V1T4_9PROT</name>
<dbReference type="SUPFAM" id="SSF159245">
    <property type="entry name" value="AttH-like"/>
    <property type="match status" value="1"/>
</dbReference>
<protein>
    <submittedName>
        <fullName evidence="1">Carotenoid 1,2-hydratase</fullName>
    </submittedName>
</protein>
<sequence>MFSPYYAMARRRGAADPLNHSGLNVALYGAPRRWAMTERGRDSVRRSATTLQLGPSALDWDGEVLTIRIEEVTAPIPSRLRGVVRIRPAGINPRRFLLDAAGRHRWQPIAAVGRAEVAFEKPGLSWSGAAYFDTNDGDAPLERDFVEWDWCRAPLREGAAILYNAERRDGTKQSLALRVDAAAQVREMAVPSPALLPRTRWGIRRPTGVDAGHQPRVVQVLEDAPFYARSVIETQLCGERATAVHESLMLDRFAALPIQMMLPFKIPRRWV</sequence>
<evidence type="ECO:0000313" key="1">
    <source>
        <dbReference type="EMBL" id="MBL6455656.1"/>
    </source>
</evidence>
<comment type="caution">
    <text evidence="1">The sequence shown here is derived from an EMBL/GenBank/DDBJ whole genome shotgun (WGS) entry which is preliminary data.</text>
</comment>
<proteinExistence type="predicted"/>
<gene>
    <name evidence="1" type="ORF">JMJ55_10000</name>
</gene>